<dbReference type="PANTHER" id="PTHR33744:SF7">
    <property type="entry name" value="PUCR FAMILY TRANSCRIPTIONAL REGULATOR"/>
    <property type="match status" value="1"/>
</dbReference>
<dbReference type="Pfam" id="PF13556">
    <property type="entry name" value="HTH_30"/>
    <property type="match status" value="1"/>
</dbReference>
<feature type="domain" description="PucR C-terminal helix-turn-helix" evidence="1">
    <location>
        <begin position="335"/>
        <end position="392"/>
    </location>
</feature>
<dbReference type="AlphaFoldDB" id="A0A0J6Z4F4"/>
<sequence>MSESQTAGTRIVGLPPHTLDAMRAGLPDLIDRMVLAVIAEVPALAAAAEESWRPVIDASADQLLGALLDQLHASTEPLTAVPMQEVLDTAYRFGRREARNGRPTEVQLAAYRVGARELWRDWSSLAVRDGIDRDQISAFAEMFFAYLDQISAAGVAGYAEEQAKSGLDRERQRERLVRLVLTGAPTEDLERAAAEANWFAPRTLTAVVLPSQRHTAIVADPRTLNVPEDAIEVAAGQRVVLVCDVGGTARPPFLASLAATNAVVGPALSWQAARSSVRRAVRAAALRGPNAVDVLDTDEFLPELVVGADADALADLRDRVLAPLAGLPDRTRDRLVETLRSWLLHHGRRDDVAADLFVSPSTIRYRLRQLRDAYGDRLQDPRWIAELTVALAVR</sequence>
<dbReference type="InterPro" id="IPR051448">
    <property type="entry name" value="CdaR-like_regulators"/>
</dbReference>
<accession>A0A0J6Z4F4</accession>
<gene>
    <name evidence="3" type="ORF">MOBUDSM44075_01287</name>
</gene>
<dbReference type="InterPro" id="IPR042070">
    <property type="entry name" value="PucR_C-HTH_sf"/>
</dbReference>
<evidence type="ECO:0000259" key="1">
    <source>
        <dbReference type="Pfam" id="PF13556"/>
    </source>
</evidence>
<evidence type="ECO:0000313" key="3">
    <source>
        <dbReference type="EMBL" id="KMO79486.1"/>
    </source>
</evidence>
<protein>
    <submittedName>
        <fullName evidence="3">Uncharacterized protein</fullName>
    </submittedName>
</protein>
<dbReference type="InterPro" id="IPR025736">
    <property type="entry name" value="PucR_C-HTH_dom"/>
</dbReference>
<dbReference type="InterPro" id="IPR058663">
    <property type="entry name" value="PucR-like_N"/>
</dbReference>
<evidence type="ECO:0000259" key="2">
    <source>
        <dbReference type="Pfam" id="PF25906"/>
    </source>
</evidence>
<dbReference type="RefSeq" id="WP_048422541.1">
    <property type="nucleotide sequence ID" value="NZ_JYNU01000007.1"/>
</dbReference>
<evidence type="ECO:0000313" key="4">
    <source>
        <dbReference type="Proteomes" id="UP000036313"/>
    </source>
</evidence>
<organism evidence="3 4">
    <name type="scientific">Mycolicibacterium obuense</name>
    <dbReference type="NCBI Taxonomy" id="1807"/>
    <lineage>
        <taxon>Bacteria</taxon>
        <taxon>Bacillati</taxon>
        <taxon>Actinomycetota</taxon>
        <taxon>Actinomycetes</taxon>
        <taxon>Mycobacteriales</taxon>
        <taxon>Mycobacteriaceae</taxon>
        <taxon>Mycolicibacterium</taxon>
    </lineage>
</organism>
<dbReference type="PATRIC" id="fig|1807.14.peg.1298"/>
<comment type="caution">
    <text evidence="3">The sequence shown here is derived from an EMBL/GenBank/DDBJ whole genome shotgun (WGS) entry which is preliminary data.</text>
</comment>
<dbReference type="Gene3D" id="1.10.10.2840">
    <property type="entry name" value="PucR C-terminal helix-turn-helix domain"/>
    <property type="match status" value="1"/>
</dbReference>
<reference evidence="3 4" key="1">
    <citation type="journal article" date="2015" name="Genome Biol. Evol.">
        <title>Characterization of Three Mycobacterium spp. with Potential Use in Bioremediation by Genome Sequencing and Comparative Genomics.</title>
        <authorList>
            <person name="Das S."/>
            <person name="Pettersson B.M."/>
            <person name="Behra P.R."/>
            <person name="Ramesh M."/>
            <person name="Dasgupta S."/>
            <person name="Bhattacharya A."/>
            <person name="Kirsebom L.A."/>
        </authorList>
    </citation>
    <scope>NUCLEOTIDE SEQUENCE [LARGE SCALE GENOMIC DNA]</scope>
    <source>
        <strain evidence="3 4">DSM 44075</strain>
    </source>
</reference>
<dbReference type="Pfam" id="PF25906">
    <property type="entry name" value="PucR-like_N"/>
    <property type="match status" value="1"/>
</dbReference>
<name>A0A0J6Z4F4_9MYCO</name>
<feature type="domain" description="PucR-like N-terminal" evidence="2">
    <location>
        <begin position="14"/>
        <end position="181"/>
    </location>
</feature>
<dbReference type="PANTHER" id="PTHR33744">
    <property type="entry name" value="CARBOHYDRATE DIACID REGULATOR"/>
    <property type="match status" value="1"/>
</dbReference>
<proteinExistence type="predicted"/>
<dbReference type="Proteomes" id="UP000036313">
    <property type="component" value="Unassembled WGS sequence"/>
</dbReference>
<dbReference type="EMBL" id="JYNU01000007">
    <property type="protein sequence ID" value="KMO79486.1"/>
    <property type="molecule type" value="Genomic_DNA"/>
</dbReference>